<keyword evidence="3" id="KW-1185">Reference proteome</keyword>
<evidence type="ECO:0000313" key="3">
    <source>
        <dbReference type="Proteomes" id="UP001597468"/>
    </source>
</evidence>
<accession>A0ABW5IYM1</accession>
<feature type="transmembrane region" description="Helical" evidence="1">
    <location>
        <begin position="653"/>
        <end position="670"/>
    </location>
</feature>
<protein>
    <submittedName>
        <fullName evidence="2">VWA domain-containing protein</fullName>
    </submittedName>
</protein>
<dbReference type="Proteomes" id="UP001597468">
    <property type="component" value="Unassembled WGS sequence"/>
</dbReference>
<dbReference type="Gene3D" id="2.60.40.10">
    <property type="entry name" value="Immunoglobulins"/>
    <property type="match status" value="1"/>
</dbReference>
<proteinExistence type="predicted"/>
<evidence type="ECO:0000256" key="1">
    <source>
        <dbReference type="SAM" id="Phobius"/>
    </source>
</evidence>
<reference evidence="3" key="1">
    <citation type="journal article" date="2019" name="Int. J. Syst. Evol. Microbiol.">
        <title>The Global Catalogue of Microorganisms (GCM) 10K type strain sequencing project: providing services to taxonomists for standard genome sequencing and annotation.</title>
        <authorList>
            <consortium name="The Broad Institute Genomics Platform"/>
            <consortium name="The Broad Institute Genome Sequencing Center for Infectious Disease"/>
            <person name="Wu L."/>
            <person name="Ma J."/>
        </authorList>
    </citation>
    <scope>NUCLEOTIDE SEQUENCE [LARGE SCALE GENOMIC DNA]</scope>
    <source>
        <strain evidence="3">KCTC 42585</strain>
    </source>
</reference>
<keyword evidence="1" id="KW-0812">Transmembrane</keyword>
<dbReference type="PANTHER" id="PTHR37947">
    <property type="entry name" value="BLL2462 PROTEIN"/>
    <property type="match status" value="1"/>
</dbReference>
<feature type="transmembrane region" description="Helical" evidence="1">
    <location>
        <begin position="6"/>
        <end position="25"/>
    </location>
</feature>
<comment type="caution">
    <text evidence="2">The sequence shown here is derived from an EMBL/GenBank/DDBJ whole genome shotgun (WGS) entry which is preliminary data.</text>
</comment>
<dbReference type="RefSeq" id="WP_380753580.1">
    <property type="nucleotide sequence ID" value="NZ_JBHULT010000010.1"/>
</dbReference>
<name>A0ABW5IYM1_9FLAO</name>
<dbReference type="SUPFAM" id="SSF53300">
    <property type="entry name" value="vWA-like"/>
    <property type="match status" value="1"/>
</dbReference>
<evidence type="ECO:0000313" key="2">
    <source>
        <dbReference type="EMBL" id="MFD2518801.1"/>
    </source>
</evidence>
<organism evidence="2 3">
    <name type="scientific">Salinimicrobium flavum</name>
    <dbReference type="NCBI Taxonomy" id="1737065"/>
    <lineage>
        <taxon>Bacteria</taxon>
        <taxon>Pseudomonadati</taxon>
        <taxon>Bacteroidota</taxon>
        <taxon>Flavobacteriia</taxon>
        <taxon>Flavobacteriales</taxon>
        <taxon>Flavobacteriaceae</taxon>
        <taxon>Salinimicrobium</taxon>
    </lineage>
</organism>
<dbReference type="InterPro" id="IPR013783">
    <property type="entry name" value="Ig-like_fold"/>
</dbReference>
<keyword evidence="1" id="KW-1133">Transmembrane helix</keyword>
<sequence>MPATTILLIILALVLAGAISFFQYFFRAKGSRSRNSVFAFLRFLSLFLLFLLLINPQIKNEEYYTEKPHLVLAVDNSGSVAHFKAEEEVRQLVDNISQHEQINERFDVEIFTFGNELKKQSDLTFEERQSNIPAVFRELNKLYENSTAPTILITDGNQTLGEDLTFSAQRYRQPLMPVVVGDTTSYQDLAISRINVNKYAFLENRFPVEIMVSYSGKTGINTRVTISSGKNVIFKSPVSLSPQNNSAVLRAEIPASSVGVRTFEAKIEPLNDEKNVQNNTKEFAVEVIDERTSILLAYEVLHPDLGAVKKSIEANQQREVSLRHINTVPADIEQYQLVILYQPTESFKLLLDELKKKKRNHWFVTGPLTNWRFLNGEQETHQQEITGQTEEFFPVLNSGFRAFQAEDIGFDDFPPLQGNFGQLTFPETTETLLFRKIQGMETQIPMLCFTEQDELKTAFLFGADIWKWRSRYYQENETFAGFDEFMGKIVQYLSSGKRKERLTIEYEPVYDGSVMPFITAEYFDKNYIFDDRGRLTLTLKEEGENEERKIPFLLRENRYTVDLGHLSPGEYSFSVSVAGENLRRSGKFRLLSFDVESQFTGANLQVLKTIAEQKDQELYFLGSSAALIENLLSSNSYLPVQKKRENTVPLIDWYYLLAIIILSLSIEWFLRKYYGHI</sequence>
<dbReference type="PANTHER" id="PTHR37947:SF1">
    <property type="entry name" value="BLL2462 PROTEIN"/>
    <property type="match status" value="1"/>
</dbReference>
<keyword evidence="1" id="KW-0472">Membrane</keyword>
<feature type="transmembrane region" description="Helical" evidence="1">
    <location>
        <begin position="37"/>
        <end position="54"/>
    </location>
</feature>
<dbReference type="InterPro" id="IPR036465">
    <property type="entry name" value="vWFA_dom_sf"/>
</dbReference>
<gene>
    <name evidence="2" type="ORF">ACFSTG_12910</name>
</gene>
<dbReference type="EMBL" id="JBHULT010000010">
    <property type="protein sequence ID" value="MFD2518801.1"/>
    <property type="molecule type" value="Genomic_DNA"/>
</dbReference>